<comment type="caution">
    <text evidence="3">The sequence shown here is derived from an EMBL/GenBank/DDBJ whole genome shotgun (WGS) entry which is preliminary data.</text>
</comment>
<dbReference type="Pfam" id="PF10383">
    <property type="entry name" value="Clr2"/>
    <property type="match status" value="1"/>
</dbReference>
<evidence type="ECO:0000313" key="4">
    <source>
        <dbReference type="Proteomes" id="UP001215712"/>
    </source>
</evidence>
<feature type="domain" description="Cryptic loci regulator 2 C-terminal" evidence="2">
    <location>
        <begin position="314"/>
        <end position="457"/>
    </location>
</feature>
<name>A0AAD6HIN8_9EURO</name>
<sequence length="637" mass="71705">MSGAEDSDDANVVVIPMDDCLSDGNRDKWPKPGGQYDYRQLDDSRWKVALATMWVEKNGAQEDGRTKAEMQAARALENGGTQTTTPTSTATPPAVVLPDKETNHEVNIPEDADGPDYWKMHIMTLKKNNTLDKEINHPLNLDWALTHEYLENYFTRLRLQPSFLPRRGELVLWTHELINPLEWNKEAKCFMVRNGDVWTVPEWRAGVVTQVPEEATGFLDIVQQTEKTSDSISYWGFRVESLSNPIGGDKSLSFQYKYVPLSCIKPFSSFERFLFAVPRENMHPSIENAMTVMASWSLLSQSRFTGTWPNARIYSRGIFIGSDLLALQDAVRLKPFGLQKEDIEEGSAVRHTDYDPVDVMVIEKIWLELDACNDDPRNPQLANQCIPVVAGKVYTRDPNRLDRHMPFDNDPLQKMTTEEVTSAFRQIGMSNYGNWYRVSGGRTCVVSPPMILGRCYEPEATMLHFGTDRLDYDLHGVLNGRSYSSRVDCRIPKDLDWFWGDCRVETLGLATINGIEVGNKAVQRENPTRWQAILRILSGPYSDIDIKKAELPRNVGRPARKDFAGVEKTSLLVSTGLGTLSQTDSSDGENGSPTDDMTGNDSEMDLSESELLAPIPFRGGTEETEGGDYTPDNGYDE</sequence>
<dbReference type="GO" id="GO:0031934">
    <property type="term" value="C:mating-type region heterochromatin"/>
    <property type="evidence" value="ECO:0007669"/>
    <property type="project" value="TreeGrafter"/>
</dbReference>
<accession>A0AAD6HIN8</accession>
<dbReference type="InterPro" id="IPR038986">
    <property type="entry name" value="Clr2"/>
</dbReference>
<reference evidence="3" key="1">
    <citation type="journal article" date="2023" name="IMA Fungus">
        <title>Comparative genomic study of the Penicillium genus elucidates a diverse pangenome and 15 lateral gene transfer events.</title>
        <authorList>
            <person name="Petersen C."/>
            <person name="Sorensen T."/>
            <person name="Nielsen M.R."/>
            <person name="Sondergaard T.E."/>
            <person name="Sorensen J.L."/>
            <person name="Fitzpatrick D.A."/>
            <person name="Frisvad J.C."/>
            <person name="Nielsen K.L."/>
        </authorList>
    </citation>
    <scope>NUCLEOTIDE SEQUENCE</scope>
    <source>
        <strain evidence="3">IBT 17514</strain>
    </source>
</reference>
<evidence type="ECO:0000256" key="1">
    <source>
        <dbReference type="SAM" id="MobiDB-lite"/>
    </source>
</evidence>
<feature type="compositionally biased region" description="Polar residues" evidence="1">
    <location>
        <begin position="584"/>
        <end position="601"/>
    </location>
</feature>
<proteinExistence type="predicted"/>
<reference evidence="3" key="2">
    <citation type="submission" date="2023-01" db="EMBL/GenBank/DDBJ databases">
        <authorList>
            <person name="Petersen C."/>
        </authorList>
    </citation>
    <scope>NUCLEOTIDE SEQUENCE</scope>
    <source>
        <strain evidence="3">IBT 17514</strain>
    </source>
</reference>
<dbReference type="GO" id="GO:0030466">
    <property type="term" value="P:silent mating-type cassette heterochromatin formation"/>
    <property type="evidence" value="ECO:0007669"/>
    <property type="project" value="TreeGrafter"/>
</dbReference>
<protein>
    <recommendedName>
        <fullName evidence="2">Cryptic loci regulator 2 C-terminal domain-containing protein</fullName>
    </recommendedName>
</protein>
<organism evidence="3 4">
    <name type="scientific">Penicillium malachiteum</name>
    <dbReference type="NCBI Taxonomy" id="1324776"/>
    <lineage>
        <taxon>Eukaryota</taxon>
        <taxon>Fungi</taxon>
        <taxon>Dikarya</taxon>
        <taxon>Ascomycota</taxon>
        <taxon>Pezizomycotina</taxon>
        <taxon>Eurotiomycetes</taxon>
        <taxon>Eurotiomycetidae</taxon>
        <taxon>Eurotiales</taxon>
        <taxon>Aspergillaceae</taxon>
        <taxon>Penicillium</taxon>
    </lineage>
</organism>
<dbReference type="AlphaFoldDB" id="A0AAD6HIN8"/>
<dbReference type="GO" id="GO:0070824">
    <property type="term" value="C:SHREC complex"/>
    <property type="evidence" value="ECO:0007669"/>
    <property type="project" value="InterPro"/>
</dbReference>
<dbReference type="GO" id="GO:0033553">
    <property type="term" value="C:rDNA heterochromatin"/>
    <property type="evidence" value="ECO:0007669"/>
    <property type="project" value="TreeGrafter"/>
</dbReference>
<gene>
    <name evidence="3" type="ORF">N7493_007583</name>
</gene>
<dbReference type="PANTHER" id="PTHR38046">
    <property type="entry name" value="CRYPTIC LOCI REGULATOR 2"/>
    <property type="match status" value="1"/>
</dbReference>
<feature type="region of interest" description="Disordered" evidence="1">
    <location>
        <begin position="575"/>
        <end position="637"/>
    </location>
</feature>
<dbReference type="PANTHER" id="PTHR38046:SF1">
    <property type="entry name" value="CRYPTIC LOCI REGULATOR 2"/>
    <property type="match status" value="1"/>
</dbReference>
<keyword evidence="4" id="KW-1185">Reference proteome</keyword>
<evidence type="ECO:0000313" key="3">
    <source>
        <dbReference type="EMBL" id="KAJ5719128.1"/>
    </source>
</evidence>
<evidence type="ECO:0000259" key="2">
    <source>
        <dbReference type="Pfam" id="PF10383"/>
    </source>
</evidence>
<dbReference type="EMBL" id="JAQJAN010000011">
    <property type="protein sequence ID" value="KAJ5719128.1"/>
    <property type="molecule type" value="Genomic_DNA"/>
</dbReference>
<dbReference type="InterPro" id="IPR018839">
    <property type="entry name" value="Tscrpt-silencing_Clr2_C"/>
</dbReference>
<dbReference type="Proteomes" id="UP001215712">
    <property type="component" value="Unassembled WGS sequence"/>
</dbReference>